<dbReference type="GO" id="GO:0090729">
    <property type="term" value="F:toxin activity"/>
    <property type="evidence" value="ECO:0007669"/>
    <property type="project" value="UniProtKB-KW"/>
</dbReference>
<protein>
    <recommendedName>
        <fullName evidence="8">Ribonuclease VapC</fullName>
        <shortName evidence="8">RNase VapC</shortName>
        <ecNumber evidence="8">3.1.-.-</ecNumber>
    </recommendedName>
    <alternativeName>
        <fullName evidence="8">Toxin VapC</fullName>
    </alternativeName>
</protein>
<comment type="similarity">
    <text evidence="7 8">Belongs to the PINc/VapC protein family.</text>
</comment>
<dbReference type="SUPFAM" id="SSF88723">
    <property type="entry name" value="PIN domain-like"/>
    <property type="match status" value="1"/>
</dbReference>
<comment type="function">
    <text evidence="8">Toxic component of a toxin-antitoxin (TA) system. An RNase.</text>
</comment>
<dbReference type="Proteomes" id="UP000253383">
    <property type="component" value="Unassembled WGS sequence"/>
</dbReference>
<name>A0A368JT88_9BACT</name>
<keyword evidence="3 8" id="KW-0540">Nuclease</keyword>
<reference evidence="10 11" key="1">
    <citation type="submission" date="2018-07" db="EMBL/GenBank/DDBJ databases">
        <title>Genome analysis of Larkinella rosea.</title>
        <authorList>
            <person name="Zhou Z."/>
            <person name="Wang G."/>
        </authorList>
    </citation>
    <scope>NUCLEOTIDE SEQUENCE [LARGE SCALE GENOMIC DNA]</scope>
    <source>
        <strain evidence="11">zzj9</strain>
    </source>
</reference>
<evidence type="ECO:0000256" key="1">
    <source>
        <dbReference type="ARBA" id="ARBA00001946"/>
    </source>
</evidence>
<keyword evidence="4 8" id="KW-0479">Metal-binding</keyword>
<evidence type="ECO:0000256" key="2">
    <source>
        <dbReference type="ARBA" id="ARBA00022649"/>
    </source>
</evidence>
<keyword evidence="5 8" id="KW-0378">Hydrolase</keyword>
<dbReference type="CDD" id="cd18741">
    <property type="entry name" value="PIN_VapC4-5_FitB-like"/>
    <property type="match status" value="1"/>
</dbReference>
<dbReference type="PANTHER" id="PTHR33653">
    <property type="entry name" value="RIBONUCLEASE VAPC2"/>
    <property type="match status" value="1"/>
</dbReference>
<dbReference type="InterPro" id="IPR002716">
    <property type="entry name" value="PIN_dom"/>
</dbReference>
<keyword evidence="6 8" id="KW-0460">Magnesium</keyword>
<evidence type="ECO:0000256" key="8">
    <source>
        <dbReference type="HAMAP-Rule" id="MF_00265"/>
    </source>
</evidence>
<keyword evidence="2 8" id="KW-1277">Toxin-antitoxin system</keyword>
<dbReference type="PANTHER" id="PTHR33653:SF1">
    <property type="entry name" value="RIBONUCLEASE VAPC2"/>
    <property type="match status" value="1"/>
</dbReference>
<comment type="caution">
    <text evidence="10">The sequence shown here is derived from an EMBL/GenBank/DDBJ whole genome shotgun (WGS) entry which is preliminary data.</text>
</comment>
<evidence type="ECO:0000313" key="10">
    <source>
        <dbReference type="EMBL" id="RCR70889.1"/>
    </source>
</evidence>
<evidence type="ECO:0000256" key="5">
    <source>
        <dbReference type="ARBA" id="ARBA00022801"/>
    </source>
</evidence>
<evidence type="ECO:0000256" key="3">
    <source>
        <dbReference type="ARBA" id="ARBA00022722"/>
    </source>
</evidence>
<dbReference type="InterPro" id="IPR029060">
    <property type="entry name" value="PIN-like_dom_sf"/>
</dbReference>
<feature type="binding site" evidence="8">
    <location>
        <position position="10"/>
    </location>
    <ligand>
        <name>Mg(2+)</name>
        <dbReference type="ChEBI" id="CHEBI:18420"/>
    </ligand>
</feature>
<comment type="cofactor">
    <cofactor evidence="1 8">
        <name>Mg(2+)</name>
        <dbReference type="ChEBI" id="CHEBI:18420"/>
    </cofactor>
</comment>
<feature type="domain" description="PIN" evidence="9">
    <location>
        <begin position="7"/>
        <end position="116"/>
    </location>
</feature>
<dbReference type="EC" id="3.1.-.-" evidence="8"/>
<dbReference type="InterPro" id="IPR050556">
    <property type="entry name" value="Type_II_TA_system_RNase"/>
</dbReference>
<dbReference type="RefSeq" id="WP_114404805.1">
    <property type="nucleotide sequence ID" value="NZ_QOWE01000003.1"/>
</dbReference>
<evidence type="ECO:0000256" key="4">
    <source>
        <dbReference type="ARBA" id="ARBA00022723"/>
    </source>
</evidence>
<organism evidence="10 11">
    <name type="scientific">Larkinella punicea</name>
    <dbReference type="NCBI Taxonomy" id="2315727"/>
    <lineage>
        <taxon>Bacteria</taxon>
        <taxon>Pseudomonadati</taxon>
        <taxon>Bacteroidota</taxon>
        <taxon>Cytophagia</taxon>
        <taxon>Cytophagales</taxon>
        <taxon>Spirosomataceae</taxon>
        <taxon>Larkinella</taxon>
    </lineage>
</organism>
<dbReference type="EMBL" id="QOWE01000003">
    <property type="protein sequence ID" value="RCR70889.1"/>
    <property type="molecule type" value="Genomic_DNA"/>
</dbReference>
<feature type="binding site" evidence="8">
    <location>
        <position position="94"/>
    </location>
    <ligand>
        <name>Mg(2+)</name>
        <dbReference type="ChEBI" id="CHEBI:18420"/>
    </ligand>
</feature>
<keyword evidence="11" id="KW-1185">Reference proteome</keyword>
<evidence type="ECO:0000256" key="6">
    <source>
        <dbReference type="ARBA" id="ARBA00022842"/>
    </source>
</evidence>
<dbReference type="AlphaFoldDB" id="A0A368JT88"/>
<gene>
    <name evidence="8" type="primary">vapC</name>
    <name evidence="10" type="ORF">DUE52_04690</name>
</gene>
<dbReference type="Pfam" id="PF01850">
    <property type="entry name" value="PIN"/>
    <property type="match status" value="1"/>
</dbReference>
<evidence type="ECO:0000313" key="11">
    <source>
        <dbReference type="Proteomes" id="UP000253383"/>
    </source>
</evidence>
<evidence type="ECO:0000259" key="9">
    <source>
        <dbReference type="Pfam" id="PF01850"/>
    </source>
</evidence>
<dbReference type="HAMAP" id="MF_00265">
    <property type="entry name" value="VapC_Nob1"/>
    <property type="match status" value="1"/>
</dbReference>
<dbReference type="GO" id="GO:0000287">
    <property type="term" value="F:magnesium ion binding"/>
    <property type="evidence" value="ECO:0007669"/>
    <property type="project" value="UniProtKB-UniRule"/>
</dbReference>
<evidence type="ECO:0000256" key="7">
    <source>
        <dbReference type="ARBA" id="ARBA00038093"/>
    </source>
</evidence>
<keyword evidence="8" id="KW-0800">Toxin</keyword>
<sequence length="136" mass="15828">MDKKALILCDTNIIVDYFREDPTIRKELDHIGFDRLSISAVTEAELYQGMYKKETRATKELINKFSIIHIDKYISQRFTQLLFEYYGGRLLIGDAAIAATALDMDLQLYTRNTKDFKFIKGIRLYKPKTNKIPTGH</sequence>
<dbReference type="OrthoDB" id="5368631at2"/>
<dbReference type="GO" id="GO:0004540">
    <property type="term" value="F:RNA nuclease activity"/>
    <property type="evidence" value="ECO:0007669"/>
    <property type="project" value="InterPro"/>
</dbReference>
<dbReference type="GO" id="GO:0016787">
    <property type="term" value="F:hydrolase activity"/>
    <property type="evidence" value="ECO:0007669"/>
    <property type="project" value="UniProtKB-KW"/>
</dbReference>
<proteinExistence type="inferred from homology"/>
<accession>A0A368JT88</accession>
<dbReference type="InterPro" id="IPR022907">
    <property type="entry name" value="VapC_family"/>
</dbReference>
<dbReference type="Gene3D" id="3.40.50.1010">
    <property type="entry name" value="5'-nuclease"/>
    <property type="match status" value="1"/>
</dbReference>